<dbReference type="EMBL" id="FOQH01000001">
    <property type="protein sequence ID" value="SFH68441.1"/>
    <property type="molecule type" value="Genomic_DNA"/>
</dbReference>
<evidence type="ECO:0000259" key="6">
    <source>
        <dbReference type="Pfam" id="PF00441"/>
    </source>
</evidence>
<organism evidence="8 9">
    <name type="scientific">Albimonas pacifica</name>
    <dbReference type="NCBI Taxonomy" id="1114924"/>
    <lineage>
        <taxon>Bacteria</taxon>
        <taxon>Pseudomonadati</taxon>
        <taxon>Pseudomonadota</taxon>
        <taxon>Alphaproteobacteria</taxon>
        <taxon>Rhodobacterales</taxon>
        <taxon>Paracoccaceae</taxon>
        <taxon>Albimonas</taxon>
    </lineage>
</organism>
<comment type="similarity">
    <text evidence="2">Belongs to the acyl-CoA dehydrogenase family.</text>
</comment>
<protein>
    <recommendedName>
        <fullName evidence="10">Acyl-CoA dehydrogenase</fullName>
    </recommendedName>
</protein>
<dbReference type="Pfam" id="PF00441">
    <property type="entry name" value="Acyl-CoA_dh_1"/>
    <property type="match status" value="1"/>
</dbReference>
<comment type="cofactor">
    <cofactor evidence="1">
        <name>FAD</name>
        <dbReference type="ChEBI" id="CHEBI:57692"/>
    </cofactor>
</comment>
<dbReference type="SUPFAM" id="SSF56645">
    <property type="entry name" value="Acyl-CoA dehydrogenase NM domain-like"/>
    <property type="match status" value="1"/>
</dbReference>
<feature type="domain" description="Acyl-CoA dehydrogenase/oxidase N-terminal" evidence="7">
    <location>
        <begin position="8"/>
        <end position="120"/>
    </location>
</feature>
<reference evidence="8 9" key="1">
    <citation type="submission" date="2016-10" db="EMBL/GenBank/DDBJ databases">
        <authorList>
            <person name="de Groot N.N."/>
        </authorList>
    </citation>
    <scope>NUCLEOTIDE SEQUENCE [LARGE SCALE GENOMIC DNA]</scope>
    <source>
        <strain evidence="8 9">CGMCC 1.11030</strain>
    </source>
</reference>
<feature type="domain" description="Acyl-CoA dehydrogenase/oxidase C-terminal" evidence="6">
    <location>
        <begin position="220"/>
        <end position="363"/>
    </location>
</feature>
<dbReference type="InterPro" id="IPR036250">
    <property type="entry name" value="AcylCo_DH-like_C"/>
</dbReference>
<dbReference type="Gene3D" id="1.20.140.10">
    <property type="entry name" value="Butyryl-CoA Dehydrogenase, subunit A, domain 3"/>
    <property type="match status" value="1"/>
</dbReference>
<keyword evidence="9" id="KW-1185">Reference proteome</keyword>
<name>A0A1I3C372_9RHOB</name>
<dbReference type="AlphaFoldDB" id="A0A1I3C372"/>
<evidence type="ECO:0000256" key="3">
    <source>
        <dbReference type="ARBA" id="ARBA00022630"/>
    </source>
</evidence>
<keyword evidence="5" id="KW-0560">Oxidoreductase</keyword>
<dbReference type="PANTHER" id="PTHR43884:SF20">
    <property type="entry name" value="ACYL-COA DEHYDROGENASE FADE28"/>
    <property type="match status" value="1"/>
</dbReference>
<dbReference type="STRING" id="1114924.SAMN05216258_101504"/>
<dbReference type="Pfam" id="PF02771">
    <property type="entry name" value="Acyl-CoA_dh_N"/>
    <property type="match status" value="1"/>
</dbReference>
<dbReference type="InterPro" id="IPR013786">
    <property type="entry name" value="AcylCoA_DH/ox_N"/>
</dbReference>
<proteinExistence type="inferred from homology"/>
<evidence type="ECO:0008006" key="10">
    <source>
        <dbReference type="Google" id="ProtNLM"/>
    </source>
</evidence>
<evidence type="ECO:0000313" key="8">
    <source>
        <dbReference type="EMBL" id="SFH68441.1"/>
    </source>
</evidence>
<dbReference type="PANTHER" id="PTHR43884">
    <property type="entry name" value="ACYL-COA DEHYDROGENASE"/>
    <property type="match status" value="1"/>
</dbReference>
<evidence type="ECO:0000256" key="1">
    <source>
        <dbReference type="ARBA" id="ARBA00001974"/>
    </source>
</evidence>
<sequence length="371" mass="37976">MATLVLDDEQKMLREAAMRFMAEKAPVAQLRALRDGEGDAFDAPTWAAMAEMGFPGALIPEEHGGAGFGHVAMGQIMEAGGRTLAASPLFATGVAGASAVMLAGSDAQKAELLPKIAAGELLCALAVDESVRHTGKAPATTAAPSGDGFAITGAKSNVADGSIAGLIVVSAATPDGATGLFLVEAGASGLEVEPVEMADSRATAILRFEATPARALGEVGQGAEALARLLDICNAHLAAELIGVAGKAFEDTLAYVQERRQFGVTIASFQAIQHRAAHLFGEIEQARSLVLAALSGLDEGVEGLPRLVSAAKAKAAAVADLATNEGVQLHGGVGMTDAFDIGLFMKRARPAAQLFGDERFHANRFASLSGY</sequence>
<evidence type="ECO:0000259" key="7">
    <source>
        <dbReference type="Pfam" id="PF02771"/>
    </source>
</evidence>
<keyword evidence="3" id="KW-0285">Flavoprotein</keyword>
<dbReference type="GO" id="GO:0003995">
    <property type="term" value="F:acyl-CoA dehydrogenase activity"/>
    <property type="evidence" value="ECO:0007669"/>
    <property type="project" value="TreeGrafter"/>
</dbReference>
<accession>A0A1I3C372</accession>
<gene>
    <name evidence="8" type="ORF">SAMN05216258_101504</name>
</gene>
<dbReference type="Gene3D" id="2.40.110.10">
    <property type="entry name" value="Butyryl-CoA Dehydrogenase, subunit A, domain 2"/>
    <property type="match status" value="1"/>
</dbReference>
<dbReference type="RefSeq" id="WP_092857475.1">
    <property type="nucleotide sequence ID" value="NZ_FOQH01000001.1"/>
</dbReference>
<dbReference type="InterPro" id="IPR037069">
    <property type="entry name" value="AcylCoA_DH/ox_N_sf"/>
</dbReference>
<dbReference type="SUPFAM" id="SSF47203">
    <property type="entry name" value="Acyl-CoA dehydrogenase C-terminal domain-like"/>
    <property type="match status" value="1"/>
</dbReference>
<dbReference type="InterPro" id="IPR009100">
    <property type="entry name" value="AcylCoA_DH/oxidase_NM_dom_sf"/>
</dbReference>
<dbReference type="InterPro" id="IPR009075">
    <property type="entry name" value="AcylCo_DH/oxidase_C"/>
</dbReference>
<dbReference type="Gene3D" id="1.10.540.10">
    <property type="entry name" value="Acyl-CoA dehydrogenase/oxidase, N-terminal domain"/>
    <property type="match status" value="1"/>
</dbReference>
<keyword evidence="4" id="KW-0274">FAD</keyword>
<evidence type="ECO:0000256" key="5">
    <source>
        <dbReference type="ARBA" id="ARBA00023002"/>
    </source>
</evidence>
<dbReference type="InterPro" id="IPR046373">
    <property type="entry name" value="Acyl-CoA_Oxase/DH_mid-dom_sf"/>
</dbReference>
<dbReference type="CDD" id="cd00567">
    <property type="entry name" value="ACAD"/>
    <property type="match status" value="1"/>
</dbReference>
<dbReference type="GO" id="GO:0050660">
    <property type="term" value="F:flavin adenine dinucleotide binding"/>
    <property type="evidence" value="ECO:0007669"/>
    <property type="project" value="InterPro"/>
</dbReference>
<evidence type="ECO:0000313" key="9">
    <source>
        <dbReference type="Proteomes" id="UP000199377"/>
    </source>
</evidence>
<evidence type="ECO:0000256" key="2">
    <source>
        <dbReference type="ARBA" id="ARBA00009347"/>
    </source>
</evidence>
<evidence type="ECO:0000256" key="4">
    <source>
        <dbReference type="ARBA" id="ARBA00022827"/>
    </source>
</evidence>
<dbReference type="OrthoDB" id="7328575at2"/>
<dbReference type="Proteomes" id="UP000199377">
    <property type="component" value="Unassembled WGS sequence"/>
</dbReference>